<dbReference type="InParanoid" id="A0A061F4S7"/>
<accession>A0A061F4S7</accession>
<dbReference type="HOGENOM" id="CLU_3018167_0_0_1"/>
<dbReference type="EMBL" id="CM001885">
    <property type="protein sequence ID" value="EOY12036.1"/>
    <property type="molecule type" value="Genomic_DNA"/>
</dbReference>
<sequence length="56" mass="6183">MFSSILVCTRGFDDSTSEASALFLPDSSIPKLGITNPSVSHLKELQLNNILAYRQR</sequence>
<gene>
    <name evidence="1" type="ORF">TCM_030651</name>
</gene>
<protein>
    <submittedName>
        <fullName evidence="1">Uncharacterized protein</fullName>
    </submittedName>
</protein>
<evidence type="ECO:0000313" key="2">
    <source>
        <dbReference type="Proteomes" id="UP000026915"/>
    </source>
</evidence>
<dbReference type="AlphaFoldDB" id="A0A061F4S7"/>
<organism evidence="1 2">
    <name type="scientific">Theobroma cacao</name>
    <name type="common">Cacao</name>
    <name type="synonym">Cocoa</name>
    <dbReference type="NCBI Taxonomy" id="3641"/>
    <lineage>
        <taxon>Eukaryota</taxon>
        <taxon>Viridiplantae</taxon>
        <taxon>Streptophyta</taxon>
        <taxon>Embryophyta</taxon>
        <taxon>Tracheophyta</taxon>
        <taxon>Spermatophyta</taxon>
        <taxon>Magnoliopsida</taxon>
        <taxon>eudicotyledons</taxon>
        <taxon>Gunneridae</taxon>
        <taxon>Pentapetalae</taxon>
        <taxon>rosids</taxon>
        <taxon>malvids</taxon>
        <taxon>Malvales</taxon>
        <taxon>Malvaceae</taxon>
        <taxon>Byttnerioideae</taxon>
        <taxon>Theobroma</taxon>
    </lineage>
</organism>
<evidence type="ECO:0000313" key="1">
    <source>
        <dbReference type="EMBL" id="EOY12036.1"/>
    </source>
</evidence>
<keyword evidence="2" id="KW-1185">Reference proteome</keyword>
<name>A0A061F4S7_THECC</name>
<proteinExistence type="predicted"/>
<dbReference type="Gramene" id="EOY12036">
    <property type="protein sequence ID" value="EOY12036"/>
    <property type="gene ID" value="TCM_030651"/>
</dbReference>
<dbReference type="Proteomes" id="UP000026915">
    <property type="component" value="Chromosome 7"/>
</dbReference>
<reference evidence="1 2" key="1">
    <citation type="journal article" date="2013" name="Genome Biol.">
        <title>The genome sequence of the most widely cultivated cacao type and its use to identify candidate genes regulating pod color.</title>
        <authorList>
            <person name="Motamayor J.C."/>
            <person name="Mockaitis K."/>
            <person name="Schmutz J."/>
            <person name="Haiminen N."/>
            <person name="Iii D.L."/>
            <person name="Cornejo O."/>
            <person name="Findley S.D."/>
            <person name="Zheng P."/>
            <person name="Utro F."/>
            <person name="Royaert S."/>
            <person name="Saski C."/>
            <person name="Jenkins J."/>
            <person name="Podicheti R."/>
            <person name="Zhao M."/>
            <person name="Scheffler B.E."/>
            <person name="Stack J.C."/>
            <person name="Feltus F.A."/>
            <person name="Mustiga G.M."/>
            <person name="Amores F."/>
            <person name="Phillips W."/>
            <person name="Marelli J.P."/>
            <person name="May G.D."/>
            <person name="Shapiro H."/>
            <person name="Ma J."/>
            <person name="Bustamante C.D."/>
            <person name="Schnell R.J."/>
            <person name="Main D."/>
            <person name="Gilbert D."/>
            <person name="Parida L."/>
            <person name="Kuhn D.N."/>
        </authorList>
    </citation>
    <scope>NUCLEOTIDE SEQUENCE [LARGE SCALE GENOMIC DNA]</scope>
    <source>
        <strain evidence="2">cv. Matina 1-6</strain>
    </source>
</reference>